<gene>
    <name evidence="4" type="ORF">R70211_07617</name>
</gene>
<keyword evidence="2" id="KW-0732">Signal</keyword>
<protein>
    <recommendedName>
        <fullName evidence="3">Leucine-binding protein domain-containing protein</fullName>
    </recommendedName>
</protein>
<dbReference type="InterPro" id="IPR051010">
    <property type="entry name" value="BCAA_transport"/>
</dbReference>
<dbReference type="EMBL" id="CAJNAS010000048">
    <property type="protein sequence ID" value="CAE6968639.1"/>
    <property type="molecule type" value="Genomic_DNA"/>
</dbReference>
<sequence length="424" mass="45789">MNSHQSPPRDSLIARRISSAQCRLTVLRGIALAFILSAGTPGAWAQSSKPFKIGILSDMSGPVADNSGAGSVVAAKMAIEDFGGKVLGRPIELLVGDHLNKPDVGLTIVRQWYDSDVRAVFDVGIATVAIAVQDLTKEKNRIVVFTSSASADLTGKYCSPNGIQWVYNSYAQAQAPIKGMMDAGGKSWYFITVDYTFGKTVQRDATEMVVKAGGKVTGATTHPLSATDFSSQLLQAQASKAQVIGLATPSVQAPGMIKQASEFGIIDGGQRLAPLSMVLSDIKALGLKAAQGLYVGEAYYWDQNDETRKFARRYKERLGKDRMPSMMQAGTYGAVMHYLKAVAAAGTDDTAADLAKMRSMPINDFMTKNGTIREDGQVMRDFYIFRVKKPSESRSAWDLYMPVATLPAKDAFRKADKAICPLVK</sequence>
<proteinExistence type="inferred from homology"/>
<accession>A0A9N8N9Q9</accession>
<dbReference type="CDD" id="cd06327">
    <property type="entry name" value="PBP1_SBP-like"/>
    <property type="match status" value="1"/>
</dbReference>
<dbReference type="Proteomes" id="UP000675121">
    <property type="component" value="Unassembled WGS sequence"/>
</dbReference>
<comment type="similarity">
    <text evidence="1">Belongs to the leucine-binding protein family.</text>
</comment>
<feature type="domain" description="Leucine-binding protein" evidence="3">
    <location>
        <begin position="50"/>
        <end position="388"/>
    </location>
</feature>
<comment type="caution">
    <text evidence="4">The sequence shown here is derived from an EMBL/GenBank/DDBJ whole genome shotgun (WGS) entry which is preliminary data.</text>
</comment>
<dbReference type="PANTHER" id="PTHR30483:SF6">
    <property type="entry name" value="PERIPLASMIC BINDING PROTEIN OF ABC TRANSPORTER FOR NATURAL AMINO ACIDS"/>
    <property type="match status" value="1"/>
</dbReference>
<dbReference type="PANTHER" id="PTHR30483">
    <property type="entry name" value="LEUCINE-SPECIFIC-BINDING PROTEIN"/>
    <property type="match status" value="1"/>
</dbReference>
<dbReference type="RefSeq" id="WP_201084371.1">
    <property type="nucleotide sequence ID" value="NZ_CAJNAS010000048.1"/>
</dbReference>
<evidence type="ECO:0000259" key="3">
    <source>
        <dbReference type="Pfam" id="PF13458"/>
    </source>
</evidence>
<evidence type="ECO:0000256" key="1">
    <source>
        <dbReference type="ARBA" id="ARBA00010062"/>
    </source>
</evidence>
<dbReference type="SUPFAM" id="SSF53822">
    <property type="entry name" value="Periplasmic binding protein-like I"/>
    <property type="match status" value="1"/>
</dbReference>
<dbReference type="Gene3D" id="3.40.50.2300">
    <property type="match status" value="2"/>
</dbReference>
<keyword evidence="5" id="KW-1185">Reference proteome</keyword>
<dbReference type="InterPro" id="IPR028081">
    <property type="entry name" value="Leu-bd"/>
</dbReference>
<dbReference type="AlphaFoldDB" id="A0A9N8N9Q9"/>
<name>A0A9N8N9Q9_9BURK</name>
<dbReference type="Pfam" id="PF13458">
    <property type="entry name" value="Peripla_BP_6"/>
    <property type="match status" value="1"/>
</dbReference>
<evidence type="ECO:0000256" key="2">
    <source>
        <dbReference type="ARBA" id="ARBA00022729"/>
    </source>
</evidence>
<organism evidence="4 5">
    <name type="scientific">Paraburkholderia domus</name>
    <dbReference type="NCBI Taxonomy" id="2793075"/>
    <lineage>
        <taxon>Bacteria</taxon>
        <taxon>Pseudomonadati</taxon>
        <taxon>Pseudomonadota</taxon>
        <taxon>Betaproteobacteria</taxon>
        <taxon>Burkholderiales</taxon>
        <taxon>Burkholderiaceae</taxon>
        <taxon>Paraburkholderia</taxon>
    </lineage>
</organism>
<evidence type="ECO:0000313" key="5">
    <source>
        <dbReference type="Proteomes" id="UP000675121"/>
    </source>
</evidence>
<dbReference type="InterPro" id="IPR028082">
    <property type="entry name" value="Peripla_BP_I"/>
</dbReference>
<evidence type="ECO:0000313" key="4">
    <source>
        <dbReference type="EMBL" id="CAE6968639.1"/>
    </source>
</evidence>
<reference evidence="4" key="1">
    <citation type="submission" date="2021-02" db="EMBL/GenBank/DDBJ databases">
        <authorList>
            <person name="Vanwijnsberghe S."/>
        </authorList>
    </citation>
    <scope>NUCLEOTIDE SEQUENCE</scope>
    <source>
        <strain evidence="4">R-70211</strain>
    </source>
</reference>